<dbReference type="EMBL" id="CP040818">
    <property type="protein sequence ID" value="QDL91824.1"/>
    <property type="molecule type" value="Genomic_DNA"/>
</dbReference>
<proteinExistence type="predicted"/>
<keyword evidence="2" id="KW-1185">Reference proteome</keyword>
<dbReference type="Proteomes" id="UP000305888">
    <property type="component" value="Chromosome"/>
</dbReference>
<evidence type="ECO:0000313" key="2">
    <source>
        <dbReference type="Proteomes" id="UP000305888"/>
    </source>
</evidence>
<dbReference type="KEGG" id="ppru:FDP22_08580"/>
<name>A0A5B8FWE4_9RHOB</name>
<sequence length="159" mass="16914">MSGDARFEDAGEGPLRLKAETAEDLTVISALVQDAVTTVGDVAFAQRHHRLALLVNRFRWEDRVAAERAGRAYERVRSLLVVESALSVRSNGLDRSAKDTVLSVLSLAFEPAEEGAGTLTLLLAGDGEIAVTVECLDVSLTDVTRPYVAPSGKAPGHGD</sequence>
<dbReference type="OrthoDB" id="9806367at2"/>
<dbReference type="Pfam" id="PF11164">
    <property type="entry name" value="DUF2948"/>
    <property type="match status" value="1"/>
</dbReference>
<gene>
    <name evidence="1" type="ORF">FDP22_08580</name>
</gene>
<dbReference type="InterPro" id="IPR021335">
    <property type="entry name" value="DUF2948"/>
</dbReference>
<dbReference type="RefSeq" id="WP_138572124.1">
    <property type="nucleotide sequence ID" value="NZ_CP040818.1"/>
</dbReference>
<protein>
    <submittedName>
        <fullName evidence="1">DUF2948 family protein</fullName>
    </submittedName>
</protein>
<dbReference type="AlphaFoldDB" id="A0A5B8FWE4"/>
<evidence type="ECO:0000313" key="1">
    <source>
        <dbReference type="EMBL" id="QDL91824.1"/>
    </source>
</evidence>
<reference evidence="1 2" key="1">
    <citation type="submission" date="2019-06" db="EMBL/GenBank/DDBJ databases">
        <title>Genome sequence of Rhodobacteraceae bacterium D4M1.</title>
        <authorList>
            <person name="Cao J."/>
        </authorList>
    </citation>
    <scope>NUCLEOTIDE SEQUENCE [LARGE SCALE GENOMIC DNA]</scope>
    <source>
        <strain evidence="1 2">D4M1</strain>
    </source>
</reference>
<accession>A0A5B8FWE4</accession>
<organism evidence="1 2">
    <name type="scientific">Paroceanicella profunda</name>
    <dbReference type="NCBI Taxonomy" id="2579971"/>
    <lineage>
        <taxon>Bacteria</taxon>
        <taxon>Pseudomonadati</taxon>
        <taxon>Pseudomonadota</taxon>
        <taxon>Alphaproteobacteria</taxon>
        <taxon>Rhodobacterales</taxon>
        <taxon>Paracoccaceae</taxon>
        <taxon>Paroceanicella</taxon>
    </lineage>
</organism>